<proteinExistence type="predicted"/>
<feature type="transmembrane region" description="Helical" evidence="1">
    <location>
        <begin position="214"/>
        <end position="234"/>
    </location>
</feature>
<feature type="transmembrane region" description="Helical" evidence="1">
    <location>
        <begin position="175"/>
        <end position="194"/>
    </location>
</feature>
<keyword evidence="3" id="KW-1185">Reference proteome</keyword>
<feature type="transmembrane region" description="Helical" evidence="1">
    <location>
        <begin position="42"/>
        <end position="65"/>
    </location>
</feature>
<sequence length="315" mass="36357">MGDRQKREVDVAKLCLLFIGLLIIGSILFISFRMRRCHLYKIYTIALFSAYVPAEVTHPIVLLIYGTQNYNKVKMEWPERLFMIFKNFSHAQYEMNSLIFLLLALIMYSNLSFAKTTVYEHNFPFIFAAGYGTIILLVTVWTILNGFLISYPDSPPEALPITSDILEYVIQSLRAVPYTLIWILVAASILKLIWDWKTHRKIADKRLFSKNRELLISAICFLLLPQILHFPVVVSGCLDTYRATVGPHSMSIAALQFHNSLRKWSIYAKQFRIVILSLCTVVAFRPYRTMIFGCRIRSISVVPMEGPTHSHPSYF</sequence>
<evidence type="ECO:0000313" key="2">
    <source>
        <dbReference type="EMBL" id="KAK0424581.1"/>
    </source>
</evidence>
<organism evidence="2 3">
    <name type="scientific">Steinernema hermaphroditum</name>
    <dbReference type="NCBI Taxonomy" id="289476"/>
    <lineage>
        <taxon>Eukaryota</taxon>
        <taxon>Metazoa</taxon>
        <taxon>Ecdysozoa</taxon>
        <taxon>Nematoda</taxon>
        <taxon>Chromadorea</taxon>
        <taxon>Rhabditida</taxon>
        <taxon>Tylenchina</taxon>
        <taxon>Panagrolaimomorpha</taxon>
        <taxon>Strongyloidoidea</taxon>
        <taxon>Steinernematidae</taxon>
        <taxon>Steinernema</taxon>
    </lineage>
</organism>
<feature type="transmembrane region" description="Helical" evidence="1">
    <location>
        <begin position="12"/>
        <end position="30"/>
    </location>
</feature>
<dbReference type="Proteomes" id="UP001175271">
    <property type="component" value="Unassembled WGS sequence"/>
</dbReference>
<feature type="transmembrane region" description="Helical" evidence="1">
    <location>
        <begin position="125"/>
        <end position="149"/>
    </location>
</feature>
<keyword evidence="1" id="KW-0472">Membrane</keyword>
<evidence type="ECO:0000256" key="1">
    <source>
        <dbReference type="SAM" id="Phobius"/>
    </source>
</evidence>
<keyword evidence="1" id="KW-1133">Transmembrane helix</keyword>
<feature type="transmembrane region" description="Helical" evidence="1">
    <location>
        <begin position="95"/>
        <end position="113"/>
    </location>
</feature>
<name>A0AA39IHR0_9BILA</name>
<comment type="caution">
    <text evidence="2">The sequence shown here is derived from an EMBL/GenBank/DDBJ whole genome shotgun (WGS) entry which is preliminary data.</text>
</comment>
<dbReference type="AlphaFoldDB" id="A0AA39IHR0"/>
<protein>
    <submittedName>
        <fullName evidence="2">Uncharacterized protein</fullName>
    </submittedName>
</protein>
<gene>
    <name evidence="2" type="ORF">QR680_008733</name>
</gene>
<dbReference type="EMBL" id="JAUCMV010000001">
    <property type="protein sequence ID" value="KAK0424581.1"/>
    <property type="molecule type" value="Genomic_DNA"/>
</dbReference>
<evidence type="ECO:0000313" key="3">
    <source>
        <dbReference type="Proteomes" id="UP001175271"/>
    </source>
</evidence>
<keyword evidence="1" id="KW-0812">Transmembrane</keyword>
<accession>A0AA39IHR0</accession>
<feature type="transmembrane region" description="Helical" evidence="1">
    <location>
        <begin position="270"/>
        <end position="287"/>
    </location>
</feature>
<reference evidence="2" key="1">
    <citation type="submission" date="2023-06" db="EMBL/GenBank/DDBJ databases">
        <title>Genomic analysis of the entomopathogenic nematode Steinernema hermaphroditum.</title>
        <authorList>
            <person name="Schwarz E.M."/>
            <person name="Heppert J.K."/>
            <person name="Baniya A."/>
            <person name="Schwartz H.T."/>
            <person name="Tan C.-H."/>
            <person name="Antoshechkin I."/>
            <person name="Sternberg P.W."/>
            <person name="Goodrich-Blair H."/>
            <person name="Dillman A.R."/>
        </authorList>
    </citation>
    <scope>NUCLEOTIDE SEQUENCE</scope>
    <source>
        <strain evidence="2">PS9179</strain>
        <tissue evidence="2">Whole animal</tissue>
    </source>
</reference>